<organism evidence="1 2">
    <name type="scientific">Paracoccidioides brasiliensis (strain Pb18)</name>
    <dbReference type="NCBI Taxonomy" id="502780"/>
    <lineage>
        <taxon>Eukaryota</taxon>
        <taxon>Fungi</taxon>
        <taxon>Dikarya</taxon>
        <taxon>Ascomycota</taxon>
        <taxon>Pezizomycotina</taxon>
        <taxon>Eurotiomycetes</taxon>
        <taxon>Eurotiomycetidae</taxon>
        <taxon>Onygenales</taxon>
        <taxon>Ajellomycetaceae</taxon>
        <taxon>Paracoccidioides</taxon>
    </lineage>
</organism>
<dbReference type="AlphaFoldDB" id="C1G5C3"/>
<protein>
    <submittedName>
        <fullName evidence="1">Uncharacterized protein</fullName>
    </submittedName>
</protein>
<dbReference type="RefSeq" id="XP_010758889.1">
    <property type="nucleotide sequence ID" value="XM_010760587.1"/>
</dbReference>
<dbReference type="KEGG" id="pbn:PADG_03493"/>
<reference evidence="1 2" key="1">
    <citation type="journal article" date="2011" name="PLoS Genet.">
        <title>Comparative genomic analysis of human fungal pathogens causing paracoccidioidomycosis.</title>
        <authorList>
            <person name="Desjardins C.A."/>
            <person name="Champion M.D."/>
            <person name="Holder J.W."/>
            <person name="Muszewska A."/>
            <person name="Goldberg J."/>
            <person name="Bailao A.M."/>
            <person name="Brigido M.M."/>
            <person name="Ferreira M.E."/>
            <person name="Garcia A.M."/>
            <person name="Grynberg M."/>
            <person name="Gujja S."/>
            <person name="Heiman D.I."/>
            <person name="Henn M.R."/>
            <person name="Kodira C.D."/>
            <person name="Leon-Narvaez H."/>
            <person name="Longo L.V."/>
            <person name="Ma L.J."/>
            <person name="Malavazi I."/>
            <person name="Matsuo A.L."/>
            <person name="Morais F.V."/>
            <person name="Pereira M."/>
            <person name="Rodriguez-Brito S."/>
            <person name="Sakthikumar S."/>
            <person name="Salem-Izacc S.M."/>
            <person name="Sykes S.M."/>
            <person name="Teixeira M.M."/>
            <person name="Vallejo M.C."/>
            <person name="Walter M.E."/>
            <person name="Yandava C."/>
            <person name="Young S."/>
            <person name="Zeng Q."/>
            <person name="Zucker J."/>
            <person name="Felipe M.S."/>
            <person name="Goldman G.H."/>
            <person name="Haas B.J."/>
            <person name="McEwen J.G."/>
            <person name="Nino-Vega G."/>
            <person name="Puccia R."/>
            <person name="San-Blas G."/>
            <person name="Soares C.M."/>
            <person name="Birren B.W."/>
            <person name="Cuomo C.A."/>
        </authorList>
    </citation>
    <scope>NUCLEOTIDE SEQUENCE [LARGE SCALE GENOMIC DNA]</scope>
    <source>
        <strain evidence="1 2">Pb18</strain>
    </source>
</reference>
<gene>
    <name evidence="1" type="ORF">PADG_03493</name>
</gene>
<accession>C1G5C3</accession>
<dbReference type="GeneID" id="22582790"/>
<dbReference type="VEuPathDB" id="FungiDB:PADG_03493"/>
<dbReference type="EMBL" id="KN275959">
    <property type="protein sequence ID" value="EEH47395.1"/>
    <property type="molecule type" value="Genomic_DNA"/>
</dbReference>
<name>C1G5C3_PARBD</name>
<sequence length="107" mass="11718">MVWGRSKPGSALDRRLAIAKQALATPKVGGRPIRGRPWRSMAAQFVVFQLFVSTKVEERPPGSWELGSNRQSLPTATRSITIAHFCLIAATAAPCNRQWTSKDGILS</sequence>
<keyword evidence="2" id="KW-1185">Reference proteome</keyword>
<evidence type="ECO:0000313" key="2">
    <source>
        <dbReference type="Proteomes" id="UP000001628"/>
    </source>
</evidence>
<proteinExistence type="predicted"/>
<evidence type="ECO:0000313" key="1">
    <source>
        <dbReference type="EMBL" id="EEH47395.1"/>
    </source>
</evidence>
<dbReference type="Proteomes" id="UP000001628">
    <property type="component" value="Unassembled WGS sequence"/>
</dbReference>
<dbReference type="HOGENOM" id="CLU_2210791_0_0_1"/>
<dbReference type="InParanoid" id="C1G5C3"/>